<name>A0A075FVL8_9ARCH</name>
<organism evidence="1">
    <name type="scientific">uncultured marine thaumarchaeote AD1000_39_D08</name>
    <dbReference type="NCBI Taxonomy" id="1455913"/>
    <lineage>
        <taxon>Archaea</taxon>
        <taxon>Nitrososphaerota</taxon>
        <taxon>environmental samples</taxon>
    </lineage>
</organism>
<evidence type="ECO:0000313" key="1">
    <source>
        <dbReference type="EMBL" id="AIE93697.1"/>
    </source>
</evidence>
<dbReference type="EMBL" id="KF900402">
    <property type="protein sequence ID" value="AIE93697.1"/>
    <property type="molecule type" value="Genomic_DNA"/>
</dbReference>
<sequence length="162" mass="17706">MLFRIVRRYWVLFPILASTATQCSESPRGVLPTQIVSVEIRLVSQPAPEPPSATGDQFVYQDCLKGIGFQNSVIPSWRSGEVVALSEKATNVFAYTFRDVPIDFLLTLSVRDINQCRRDSKGDGTVITGVTANGVALERRMPGTRVLAFVVSLDGTVSSSPQ</sequence>
<protein>
    <submittedName>
        <fullName evidence="1">Uncharacterized protein</fullName>
    </submittedName>
</protein>
<proteinExistence type="predicted"/>
<reference evidence="1" key="1">
    <citation type="journal article" date="2014" name="Genome Biol. Evol.">
        <title>Pangenome evidence for extensive interdomain horizontal transfer affecting lineage core and shell genes in uncultured planktonic thaumarchaeota and euryarchaeota.</title>
        <authorList>
            <person name="Deschamps P."/>
            <person name="Zivanovic Y."/>
            <person name="Moreira D."/>
            <person name="Rodriguez-Valera F."/>
            <person name="Lopez-Garcia P."/>
        </authorList>
    </citation>
    <scope>NUCLEOTIDE SEQUENCE</scope>
</reference>
<accession>A0A075FVL8</accession>
<dbReference type="AlphaFoldDB" id="A0A075FVL8"/>